<dbReference type="SUPFAM" id="SSF117070">
    <property type="entry name" value="LEA14-like"/>
    <property type="match status" value="1"/>
</dbReference>
<evidence type="ECO:0000313" key="3">
    <source>
        <dbReference type="EMBL" id="KAL1546386.1"/>
    </source>
</evidence>
<keyword evidence="1" id="KW-0812">Transmembrane</keyword>
<evidence type="ECO:0000256" key="1">
    <source>
        <dbReference type="SAM" id="Phobius"/>
    </source>
</evidence>
<dbReference type="InterPro" id="IPR004864">
    <property type="entry name" value="LEA_2"/>
</dbReference>
<keyword evidence="1" id="KW-0472">Membrane</keyword>
<keyword evidence="4" id="KW-1185">Reference proteome</keyword>
<gene>
    <name evidence="3" type="ORF">AAHA92_22988</name>
</gene>
<sequence length="213" mass="23461">MEKPPEQVQQQLAAAIDEEKAAALRKRYLLRCCSCAGASLFFVAILAVTLAFTVFRVRGPVFRLNGSTAKLDLINGTHLPRPGSNATIRADVSVKNRNFASFRHGSSTSPVYYRGAAIGEARAPAGNMPARRTARMNVTVEIVMDRVLAQPDFGSDVKAGRATMSWRARVGGRMKFLFIKKHVTMKMNCTATVDVTKMEVAEYNCKPKMKLFS</sequence>
<proteinExistence type="predicted"/>
<dbReference type="Proteomes" id="UP001567538">
    <property type="component" value="Unassembled WGS sequence"/>
</dbReference>
<name>A0ABD1GU87_SALDI</name>
<reference evidence="3 4" key="1">
    <citation type="submission" date="2024-06" db="EMBL/GenBank/DDBJ databases">
        <title>A chromosome level genome sequence of Diviner's sage (Salvia divinorum).</title>
        <authorList>
            <person name="Ford S.A."/>
            <person name="Ro D.-K."/>
            <person name="Ness R.W."/>
            <person name="Phillips M.A."/>
        </authorList>
    </citation>
    <scope>NUCLEOTIDE SEQUENCE [LARGE SCALE GENOMIC DNA]</scope>
    <source>
        <strain evidence="3">SAF-2024a</strain>
        <tissue evidence="3">Leaf</tissue>
    </source>
</reference>
<dbReference type="AlphaFoldDB" id="A0ABD1GU87"/>
<feature type="domain" description="Late embryogenesis abundant protein LEA-2 subgroup" evidence="2">
    <location>
        <begin position="92"/>
        <end position="189"/>
    </location>
</feature>
<protein>
    <recommendedName>
        <fullName evidence="2">Late embryogenesis abundant protein LEA-2 subgroup domain-containing protein</fullName>
    </recommendedName>
</protein>
<keyword evidence="1" id="KW-1133">Transmembrane helix</keyword>
<dbReference type="EMBL" id="JBEAFC010000008">
    <property type="protein sequence ID" value="KAL1546386.1"/>
    <property type="molecule type" value="Genomic_DNA"/>
</dbReference>
<evidence type="ECO:0000313" key="4">
    <source>
        <dbReference type="Proteomes" id="UP001567538"/>
    </source>
</evidence>
<accession>A0ABD1GU87</accession>
<feature type="transmembrane region" description="Helical" evidence="1">
    <location>
        <begin position="28"/>
        <end position="55"/>
    </location>
</feature>
<dbReference type="InterPro" id="IPR055301">
    <property type="entry name" value="Lea14-like_2"/>
</dbReference>
<dbReference type="PANTHER" id="PTHR31852">
    <property type="entry name" value="LATE EMBRYOGENESIS ABUNDANT (LEA) HYDROXYPROLINE-RICH GLYCOPROTEIN FAMILY"/>
    <property type="match status" value="1"/>
</dbReference>
<evidence type="ECO:0000259" key="2">
    <source>
        <dbReference type="Pfam" id="PF03168"/>
    </source>
</evidence>
<comment type="caution">
    <text evidence="3">The sequence shown here is derived from an EMBL/GenBank/DDBJ whole genome shotgun (WGS) entry which is preliminary data.</text>
</comment>
<organism evidence="3 4">
    <name type="scientific">Salvia divinorum</name>
    <name type="common">Maria pastora</name>
    <name type="synonym">Diviner's sage</name>
    <dbReference type="NCBI Taxonomy" id="28513"/>
    <lineage>
        <taxon>Eukaryota</taxon>
        <taxon>Viridiplantae</taxon>
        <taxon>Streptophyta</taxon>
        <taxon>Embryophyta</taxon>
        <taxon>Tracheophyta</taxon>
        <taxon>Spermatophyta</taxon>
        <taxon>Magnoliopsida</taxon>
        <taxon>eudicotyledons</taxon>
        <taxon>Gunneridae</taxon>
        <taxon>Pentapetalae</taxon>
        <taxon>asterids</taxon>
        <taxon>lamiids</taxon>
        <taxon>Lamiales</taxon>
        <taxon>Lamiaceae</taxon>
        <taxon>Nepetoideae</taxon>
        <taxon>Mentheae</taxon>
        <taxon>Salviinae</taxon>
        <taxon>Salvia</taxon>
        <taxon>Salvia subgen. Calosphace</taxon>
    </lineage>
</organism>
<dbReference type="Pfam" id="PF03168">
    <property type="entry name" value="LEA_2"/>
    <property type="match status" value="1"/>
</dbReference>